<evidence type="ECO:0000313" key="2">
    <source>
        <dbReference type="Proteomes" id="UP001281147"/>
    </source>
</evidence>
<comment type="caution">
    <text evidence="1">The sequence shown here is derived from an EMBL/GenBank/DDBJ whole genome shotgun (WGS) entry which is preliminary data.</text>
</comment>
<protein>
    <submittedName>
        <fullName evidence="1">Uncharacterized protein</fullName>
    </submittedName>
</protein>
<dbReference type="EMBL" id="JAUTXU010000005">
    <property type="protein sequence ID" value="KAK3724431.1"/>
    <property type="molecule type" value="Genomic_DNA"/>
</dbReference>
<dbReference type="Proteomes" id="UP001281147">
    <property type="component" value="Unassembled WGS sequence"/>
</dbReference>
<sequence length="232" mass="26568">MALVKSWITSIKRKMASVGGIFTRTKSAVASKTVKSVFSNFRVSRRDFGTQTTSKDLRAAIHDVAAVGTEIGGRGTLLFTEGIPIEIRALIFGSALQADSTLWKSRPKLHAYEDQSSRFRYKQERPRLMGLRFDVSLLCLNRQLHGEALDAFFKINDFRFCSYREYCAIIYGDHQWSGARERIRSTELFDDGQHVDWQGHGVLPRVIDECLRLPQIKCLTIDYDAFYFQRPC</sequence>
<reference evidence="1" key="1">
    <citation type="submission" date="2023-07" db="EMBL/GenBank/DDBJ databases">
        <title>Black Yeasts Isolated from many extreme environments.</title>
        <authorList>
            <person name="Coleine C."/>
            <person name="Stajich J.E."/>
            <person name="Selbmann L."/>
        </authorList>
    </citation>
    <scope>NUCLEOTIDE SEQUENCE</scope>
    <source>
        <strain evidence="1">CCFEE 5714</strain>
    </source>
</reference>
<organism evidence="1 2">
    <name type="scientific">Vermiconidia calcicola</name>
    <dbReference type="NCBI Taxonomy" id="1690605"/>
    <lineage>
        <taxon>Eukaryota</taxon>
        <taxon>Fungi</taxon>
        <taxon>Dikarya</taxon>
        <taxon>Ascomycota</taxon>
        <taxon>Pezizomycotina</taxon>
        <taxon>Dothideomycetes</taxon>
        <taxon>Dothideomycetidae</taxon>
        <taxon>Mycosphaerellales</taxon>
        <taxon>Extremaceae</taxon>
        <taxon>Vermiconidia</taxon>
    </lineage>
</organism>
<accession>A0ACC3NWZ4</accession>
<keyword evidence="2" id="KW-1185">Reference proteome</keyword>
<gene>
    <name evidence="1" type="ORF">LTR37_001055</name>
</gene>
<proteinExistence type="predicted"/>
<evidence type="ECO:0000313" key="1">
    <source>
        <dbReference type="EMBL" id="KAK3724431.1"/>
    </source>
</evidence>
<name>A0ACC3NWZ4_9PEZI</name>